<gene>
    <name evidence="2" type="ORF">VNI00_009042</name>
</gene>
<proteinExistence type="predicted"/>
<evidence type="ECO:0000313" key="3">
    <source>
        <dbReference type="Proteomes" id="UP001383192"/>
    </source>
</evidence>
<dbReference type="SUPFAM" id="SSF81383">
    <property type="entry name" value="F-box domain"/>
    <property type="match status" value="1"/>
</dbReference>
<sequence length="524" mass="59189">MDASRMNTLVRRVVSPSDRDSASQFLVDIQKALEVCQAETDALKDRLSILDAERKRLLEAEKTYKSLLAPIHRLPTELLAHIFMILRGEFTLDLSSLPPPVQLSMVCGRWREVAFATPYLWSYLELVVLHDHPIPPDLPRDMLSSTDGNRLVRVLQRFLDRSGDYPLVLKLDLFGVPESPPPSYLVNMISALVHHSHRWASLDLFIQEHTLNLPLWAPIRGRLPLLRELCVGGLGEYEVVQEPTLDLFSACPILSVARIDSADELILQKRQIACLKLGDWYASSAFYFLNDPSWDCLEHLGLHDFGYNVDEGYRGQILMKKLKKLEVGAMQHTHIIHSFNSLTAPGLVSLAIGGPSPKHEGLQFQFSPHSWDNKPIVDFLARSSCNITRLHFKWAPITGKDVLHLFQQMPHISSLTIEECSLHADGRQENNIVIPAFLESFCLDNSSSSSKPLLPHLASIALVVHADVNLQLLLEVLRSRQGRLRAADIAIIGHSDDADIEEFSAFRCLGLEMTIERYHSWIEH</sequence>
<dbReference type="Gene3D" id="3.80.10.10">
    <property type="entry name" value="Ribonuclease Inhibitor"/>
    <property type="match status" value="1"/>
</dbReference>
<dbReference type="InterPro" id="IPR032675">
    <property type="entry name" value="LRR_dom_sf"/>
</dbReference>
<dbReference type="InterPro" id="IPR036047">
    <property type="entry name" value="F-box-like_dom_sf"/>
</dbReference>
<dbReference type="InterPro" id="IPR001810">
    <property type="entry name" value="F-box_dom"/>
</dbReference>
<dbReference type="EMBL" id="JAYKXP010000032">
    <property type="protein sequence ID" value="KAK7041753.1"/>
    <property type="molecule type" value="Genomic_DNA"/>
</dbReference>
<feature type="domain" description="F-box" evidence="1">
    <location>
        <begin position="71"/>
        <end position="123"/>
    </location>
</feature>
<evidence type="ECO:0000313" key="2">
    <source>
        <dbReference type="EMBL" id="KAK7041753.1"/>
    </source>
</evidence>
<dbReference type="Gene3D" id="1.20.1280.50">
    <property type="match status" value="1"/>
</dbReference>
<accession>A0AAW0CS40</accession>
<dbReference type="Proteomes" id="UP001383192">
    <property type="component" value="Unassembled WGS sequence"/>
</dbReference>
<organism evidence="2 3">
    <name type="scientific">Paramarasmius palmivorus</name>
    <dbReference type="NCBI Taxonomy" id="297713"/>
    <lineage>
        <taxon>Eukaryota</taxon>
        <taxon>Fungi</taxon>
        <taxon>Dikarya</taxon>
        <taxon>Basidiomycota</taxon>
        <taxon>Agaricomycotina</taxon>
        <taxon>Agaricomycetes</taxon>
        <taxon>Agaricomycetidae</taxon>
        <taxon>Agaricales</taxon>
        <taxon>Marasmiineae</taxon>
        <taxon>Marasmiaceae</taxon>
        <taxon>Paramarasmius</taxon>
    </lineage>
</organism>
<name>A0AAW0CS40_9AGAR</name>
<dbReference type="Pfam" id="PF12937">
    <property type="entry name" value="F-box-like"/>
    <property type="match status" value="1"/>
</dbReference>
<evidence type="ECO:0000259" key="1">
    <source>
        <dbReference type="Pfam" id="PF12937"/>
    </source>
</evidence>
<dbReference type="AlphaFoldDB" id="A0AAW0CS40"/>
<keyword evidence="3" id="KW-1185">Reference proteome</keyword>
<protein>
    <recommendedName>
        <fullName evidence="1">F-box domain-containing protein</fullName>
    </recommendedName>
</protein>
<reference evidence="2 3" key="1">
    <citation type="submission" date="2024-01" db="EMBL/GenBank/DDBJ databases">
        <title>A draft genome for a cacao thread blight-causing isolate of Paramarasmius palmivorus.</title>
        <authorList>
            <person name="Baruah I.K."/>
            <person name="Bukari Y."/>
            <person name="Amoako-Attah I."/>
            <person name="Meinhardt L.W."/>
            <person name="Bailey B.A."/>
            <person name="Cohen S.P."/>
        </authorList>
    </citation>
    <scope>NUCLEOTIDE SEQUENCE [LARGE SCALE GENOMIC DNA]</scope>
    <source>
        <strain evidence="2 3">GH-12</strain>
    </source>
</reference>
<comment type="caution">
    <text evidence="2">The sequence shown here is derived from an EMBL/GenBank/DDBJ whole genome shotgun (WGS) entry which is preliminary data.</text>
</comment>